<evidence type="ECO:0000256" key="1">
    <source>
        <dbReference type="SAM" id="Phobius"/>
    </source>
</evidence>
<dbReference type="EMBL" id="DSVL01000197">
    <property type="protein sequence ID" value="HFH29109.1"/>
    <property type="molecule type" value="Genomic_DNA"/>
</dbReference>
<organism evidence="3">
    <name type="scientific">Gracilinema caldarium</name>
    <dbReference type="NCBI Taxonomy" id="215591"/>
    <lineage>
        <taxon>Bacteria</taxon>
        <taxon>Pseudomonadati</taxon>
        <taxon>Spirochaetota</taxon>
        <taxon>Spirochaetia</taxon>
        <taxon>Spirochaetales</taxon>
        <taxon>Breznakiellaceae</taxon>
        <taxon>Gracilinema</taxon>
    </lineage>
</organism>
<sequence>MVKSRRKINCKKGLRQGENKGAGKARKIRASTRHGYTDEHLSPYGGLLPLVKLWEALKFEELFKKVFREPRRQTQSGSLFFIKGLMVLLFIGFCRVNHFVYICEDPLLLGILGVEHLPVVSTFWRYVQSLGQNQGLSLLRLSAALRERAWHGLNRAYDRIHVDIDTTVETVYGSIQGAKRGHNPQHRGKKGLRPVLAFIAETREYLAGNFRRGETISGQEVARFILSFKKLLPGCVSQVIIRADAEFYSWVAVKACIRNGYDYIISVKKTHPSFDPKGWSSVGREKDIQYNECLFQPLGWARACRFVAQRILKEVVKTSPGLVQCELFEDDRYTYRIFVTSLTNQPHKVIRRYDGRAGAENLIGEAKREGLAAIPTKKFQSNKAYFQIIMLSYNLWRYMVGFAHQQDQEQKVQHTIHVSRLKLLFLAAKLVSGGNRVRILYSAHLSGKNRLDQLIHNLDTLRKPPGILNSPLAWEYQCQPPMQNIFCTRKAA</sequence>
<reference evidence="3" key="1">
    <citation type="journal article" date="2020" name="mSystems">
        <title>Genome- and Community-Level Interaction Insights into Carbon Utilization and Element Cycling Functions of Hydrothermarchaeota in Hydrothermal Sediment.</title>
        <authorList>
            <person name="Zhou Z."/>
            <person name="Liu Y."/>
            <person name="Xu W."/>
            <person name="Pan J."/>
            <person name="Luo Z.H."/>
            <person name="Li M."/>
        </authorList>
    </citation>
    <scope>NUCLEOTIDE SEQUENCE [LARGE SCALE GENOMIC DNA]</scope>
    <source>
        <strain evidence="3">SpSt-503</strain>
    </source>
</reference>
<comment type="caution">
    <text evidence="3">The sequence shown here is derived from an EMBL/GenBank/DDBJ whole genome shotgun (WGS) entry which is preliminary data.</text>
</comment>
<dbReference type="AlphaFoldDB" id="A0A7C3EKB9"/>
<evidence type="ECO:0000259" key="2">
    <source>
        <dbReference type="Pfam" id="PF13701"/>
    </source>
</evidence>
<name>A0A7C3EKB9_9SPIR</name>
<evidence type="ECO:0000313" key="3">
    <source>
        <dbReference type="EMBL" id="HFH29109.1"/>
    </source>
</evidence>
<feature type="domain" description="Transposase DDE" evidence="2">
    <location>
        <begin position="38"/>
        <end position="462"/>
    </location>
</feature>
<dbReference type="Pfam" id="PF13701">
    <property type="entry name" value="DDE_Tnp_1_4"/>
    <property type="match status" value="1"/>
</dbReference>
<dbReference type="InterPro" id="IPR047960">
    <property type="entry name" value="Transpos_IS1380"/>
</dbReference>
<protein>
    <submittedName>
        <fullName evidence="3">IS1380 family transposase</fullName>
    </submittedName>
</protein>
<gene>
    <name evidence="3" type="ORF">ENS59_06300</name>
</gene>
<proteinExistence type="predicted"/>
<keyword evidence="1" id="KW-1133">Transmembrane helix</keyword>
<dbReference type="InterPro" id="IPR025668">
    <property type="entry name" value="Tnp_DDE_dom"/>
</dbReference>
<keyword evidence="1" id="KW-0812">Transmembrane</keyword>
<dbReference type="NCBIfam" id="NF033539">
    <property type="entry name" value="transpos_IS1380"/>
    <property type="match status" value="1"/>
</dbReference>
<accession>A0A7C3EKB9</accession>
<feature type="transmembrane region" description="Helical" evidence="1">
    <location>
        <begin position="80"/>
        <end position="101"/>
    </location>
</feature>
<keyword evidence="1" id="KW-0472">Membrane</keyword>